<name>A0A1W6MPI9_9FLAO</name>
<feature type="domain" description="UspA" evidence="2">
    <location>
        <begin position="2"/>
        <end position="136"/>
    </location>
</feature>
<proteinExistence type="inferred from homology"/>
<dbReference type="AlphaFoldDB" id="A0A1W6MPI9"/>
<dbReference type="Proteomes" id="UP000193431">
    <property type="component" value="Chromosome"/>
</dbReference>
<keyword evidence="4" id="KW-1185">Reference proteome</keyword>
<dbReference type="SUPFAM" id="SSF52402">
    <property type="entry name" value="Adenine nucleotide alpha hydrolases-like"/>
    <property type="match status" value="2"/>
</dbReference>
<dbReference type="PRINTS" id="PR01438">
    <property type="entry name" value="UNVRSLSTRESS"/>
</dbReference>
<gene>
    <name evidence="3" type="ORF">BST97_13785</name>
</gene>
<dbReference type="Gene3D" id="3.40.50.620">
    <property type="entry name" value="HUPs"/>
    <property type="match status" value="2"/>
</dbReference>
<accession>A0A1W6MPI9</accession>
<dbReference type="Pfam" id="PF00582">
    <property type="entry name" value="Usp"/>
    <property type="match status" value="1"/>
</dbReference>
<dbReference type="InterPro" id="IPR014729">
    <property type="entry name" value="Rossmann-like_a/b/a_fold"/>
</dbReference>
<evidence type="ECO:0000256" key="1">
    <source>
        <dbReference type="ARBA" id="ARBA00008791"/>
    </source>
</evidence>
<evidence type="ECO:0000259" key="2">
    <source>
        <dbReference type="Pfam" id="PF00582"/>
    </source>
</evidence>
<sequence>MTKILIPTDFSLNANNAIDYALELFKYQPCIFFFINVYKMEFGNRAALNSPTSKDYELENEKSKSLKGLKEAVKRITASSSATDHSYEIITSLDDLDDAMKSVIKKEQINLVVMGTKGASNYEKKAFGSNAIHTMEYVDECPILSVPLDFKVKDTHEVVLTTDYKLKYHKNQIEQFKQVIHFLQGHLCILHVAEEKELNTSESKNREWLEGQFQGIPHTFHHVTGHDVKEGVRHFIESRDSSMLAFGNRKHSFLSKLFSTNMAMEFGMFSDIPLFVMSGK</sequence>
<evidence type="ECO:0000313" key="3">
    <source>
        <dbReference type="EMBL" id="ARN79495.1"/>
    </source>
</evidence>
<organism evidence="3 4">
    <name type="scientific">Nonlabens spongiae</name>
    <dbReference type="NCBI Taxonomy" id="331648"/>
    <lineage>
        <taxon>Bacteria</taxon>
        <taxon>Pseudomonadati</taxon>
        <taxon>Bacteroidota</taxon>
        <taxon>Flavobacteriia</taxon>
        <taxon>Flavobacteriales</taxon>
        <taxon>Flavobacteriaceae</taxon>
        <taxon>Nonlabens</taxon>
    </lineage>
</organism>
<evidence type="ECO:0000313" key="4">
    <source>
        <dbReference type="Proteomes" id="UP000193431"/>
    </source>
</evidence>
<comment type="similarity">
    <text evidence="1">Belongs to the universal stress protein A family.</text>
</comment>
<reference evidence="3 4" key="1">
    <citation type="submission" date="2016-11" db="EMBL/GenBank/DDBJ databases">
        <title>Trade-off between light-utilization and light-protection in marine flavobacteria.</title>
        <authorList>
            <person name="Kumagai Y."/>
        </authorList>
    </citation>
    <scope>NUCLEOTIDE SEQUENCE [LARGE SCALE GENOMIC DNA]</scope>
    <source>
        <strain evidence="3 4">JCM 13191</strain>
    </source>
</reference>
<dbReference type="EMBL" id="CP019344">
    <property type="protein sequence ID" value="ARN79495.1"/>
    <property type="molecule type" value="Genomic_DNA"/>
</dbReference>
<protein>
    <recommendedName>
        <fullName evidence="2">UspA domain-containing protein</fullName>
    </recommendedName>
</protein>
<dbReference type="CDD" id="cd00293">
    <property type="entry name" value="USP-like"/>
    <property type="match status" value="1"/>
</dbReference>
<dbReference type="InterPro" id="IPR006016">
    <property type="entry name" value="UspA"/>
</dbReference>
<dbReference type="InterPro" id="IPR006015">
    <property type="entry name" value="Universal_stress_UspA"/>
</dbReference>
<dbReference type="STRING" id="331648.BST97_13785"/>